<accession>A0AAN7W4P0</accession>
<evidence type="ECO:0000256" key="4">
    <source>
        <dbReference type="ARBA" id="ARBA00023242"/>
    </source>
</evidence>
<feature type="domain" description="Transcription factor IIIC subunit Tfc1/Sfc1 triple barrel" evidence="7">
    <location>
        <begin position="79"/>
        <end position="203"/>
    </location>
</feature>
<dbReference type="PANTHER" id="PTHR13230:SF5">
    <property type="entry name" value="GENERAL TRANSCRIPTION FACTOR 3C POLYPEPTIDE 5"/>
    <property type="match status" value="1"/>
</dbReference>
<dbReference type="EMBL" id="JAWIZZ010000038">
    <property type="protein sequence ID" value="KAK5781144.1"/>
    <property type="molecule type" value="Genomic_DNA"/>
</dbReference>
<evidence type="ECO:0000259" key="6">
    <source>
        <dbReference type="Pfam" id="PF09734"/>
    </source>
</evidence>
<dbReference type="GO" id="GO:0001002">
    <property type="term" value="F:RNA polymerase III type 1 promoter sequence-specific DNA binding"/>
    <property type="evidence" value="ECO:0007669"/>
    <property type="project" value="TreeGrafter"/>
</dbReference>
<evidence type="ECO:0000259" key="7">
    <source>
        <dbReference type="Pfam" id="PF17682"/>
    </source>
</evidence>
<dbReference type="GO" id="GO:0000127">
    <property type="term" value="C:transcription factor TFIIIC complex"/>
    <property type="evidence" value="ECO:0007669"/>
    <property type="project" value="InterPro"/>
</dbReference>
<evidence type="ECO:0000256" key="3">
    <source>
        <dbReference type="ARBA" id="ARBA00023163"/>
    </source>
</evidence>
<dbReference type="PANTHER" id="PTHR13230">
    <property type="entry name" value="GENERAL TRANSCRIPTION FACTOR IIIC, POLYPEPTIDE 5"/>
    <property type="match status" value="1"/>
</dbReference>
<dbReference type="GO" id="GO:0001003">
    <property type="term" value="F:RNA polymerase III type 2 promoter sequence-specific DNA binding"/>
    <property type="evidence" value="ECO:0007669"/>
    <property type="project" value="TreeGrafter"/>
</dbReference>
<evidence type="ECO:0000313" key="9">
    <source>
        <dbReference type="Proteomes" id="UP001306508"/>
    </source>
</evidence>
<feature type="domain" description="Transcription factor IIIC subunit 5 HTH" evidence="6">
    <location>
        <begin position="262"/>
        <end position="425"/>
    </location>
</feature>
<proteinExistence type="predicted"/>
<feature type="region of interest" description="Disordered" evidence="5">
    <location>
        <begin position="1"/>
        <end position="20"/>
    </location>
</feature>
<keyword evidence="4" id="KW-0539">Nucleus</keyword>
<feature type="compositionally biased region" description="Polar residues" evidence="5">
    <location>
        <begin position="1"/>
        <end position="13"/>
    </location>
</feature>
<comment type="caution">
    <text evidence="8">The sequence shown here is derived from an EMBL/GenBank/DDBJ whole genome shotgun (WGS) entry which is preliminary data.</text>
</comment>
<keyword evidence="3" id="KW-0804">Transcription</keyword>
<feature type="compositionally biased region" description="Polar residues" evidence="5">
    <location>
        <begin position="627"/>
        <end position="636"/>
    </location>
</feature>
<dbReference type="InterPro" id="IPR040454">
    <property type="entry name" value="TF_IIIC_Tfc1/Sfc1"/>
</dbReference>
<dbReference type="InterPro" id="IPR019136">
    <property type="entry name" value="TF_IIIC_su-5_HTH"/>
</dbReference>
<comment type="subcellular location">
    <subcellularLocation>
        <location evidence="1">Nucleus</location>
    </subcellularLocation>
</comment>
<feature type="region of interest" description="Disordered" evidence="5">
    <location>
        <begin position="564"/>
        <end position="638"/>
    </location>
</feature>
<gene>
    <name evidence="8" type="ORF">RI543_001536</name>
</gene>
<dbReference type="InterPro" id="IPR042536">
    <property type="entry name" value="TFIIIC_tauA_Sfc1"/>
</dbReference>
<organism evidence="8 9">
    <name type="scientific">Arxiozyma heterogenica</name>
    <dbReference type="NCBI Taxonomy" id="278026"/>
    <lineage>
        <taxon>Eukaryota</taxon>
        <taxon>Fungi</taxon>
        <taxon>Dikarya</taxon>
        <taxon>Ascomycota</taxon>
        <taxon>Saccharomycotina</taxon>
        <taxon>Saccharomycetes</taxon>
        <taxon>Saccharomycetales</taxon>
        <taxon>Saccharomycetaceae</taxon>
        <taxon>Arxiozyma</taxon>
    </lineage>
</organism>
<evidence type="ECO:0000256" key="1">
    <source>
        <dbReference type="ARBA" id="ARBA00004123"/>
    </source>
</evidence>
<dbReference type="AlphaFoldDB" id="A0AAN7W4P0"/>
<sequence>MEEINQTLENNTKAGFENPNIANTMEQDQSHHRHEYVSKNVEKTTTNDLLGLNDREQDETVTVGPIAKEFTLDIPRIPSLELPLNVSLKHSSVQRAIEMCGGISNIKKAFKEEGPIDSQDGLELYLNKGDPGFFNEHPLIGKRVPYRDDSIVLKITLPKGTLEKNDGDLKKSLNSLNEKDYRVTPIAIVDNSIKFRELSDFQVRLDNSSSAKEFENKIHSLSWKELQQYVDSVQDNDTRPFENINNIILNRDLKCPNNDFQLPPPPKFAMNGLSHLYKYKGNPLARKTNGVTEVKKSYIKNYQILLHGFNKNIKIPLEPCEEAITCYLMAQKDGIYPGTKKESKFYESLEECLTILKKLFEQRPIWIKRHIDGLIPKRIHHTLRVALALISYRFVMGPWRNTYIKFGIDPRSSNEYAKYQTEYFKIVKRLVNSPLGKKNIPKIPSLVFESNRPGDIDSRFRFDGTQIPWYLMLQIDILIDEPNIREVYSKVEYLEEPNELTGWFKELDLVKMRRIMKYELGCLVQGNHNFNPYRLKYYKSIRNTNETKPKEMSSKDDFKNKLDAEGDIEMENSVDNNIDARQDDDDDDDNGIISDEADEEVLEDEEEEEEEEGVDDNESNDMDKAYYNNNDNNQEQFIDPSMNVYRKNTSDINNSVNYKYASFGDIIDRIAKLNPSEAKILESQLEGFVHESRL</sequence>
<dbReference type="Proteomes" id="UP001306508">
    <property type="component" value="Unassembled WGS sequence"/>
</dbReference>
<dbReference type="GO" id="GO:0005634">
    <property type="term" value="C:nucleus"/>
    <property type="evidence" value="ECO:0007669"/>
    <property type="project" value="UniProtKB-SubCell"/>
</dbReference>
<reference evidence="9" key="1">
    <citation type="submission" date="2023-07" db="EMBL/GenBank/DDBJ databases">
        <title>A draft genome of Kazachstania heterogenica Y-27499.</title>
        <authorList>
            <person name="Donic C."/>
            <person name="Kralova J.S."/>
            <person name="Fidel L."/>
            <person name="Ben-Dor S."/>
            <person name="Jung S."/>
        </authorList>
    </citation>
    <scope>NUCLEOTIDE SEQUENCE [LARGE SCALE GENOMIC DNA]</scope>
    <source>
        <strain evidence="9">Y27499</strain>
    </source>
</reference>
<protein>
    <recommendedName>
        <fullName evidence="10">Transcription factor IIIC subunit 5 HTH domain-containing protein</fullName>
    </recommendedName>
</protein>
<dbReference type="Pfam" id="PF17682">
    <property type="entry name" value="Tau95_N"/>
    <property type="match status" value="1"/>
</dbReference>
<keyword evidence="2" id="KW-0238">DNA-binding</keyword>
<evidence type="ECO:0000256" key="5">
    <source>
        <dbReference type="SAM" id="MobiDB-lite"/>
    </source>
</evidence>
<feature type="compositionally biased region" description="Acidic residues" evidence="5">
    <location>
        <begin position="582"/>
        <end position="620"/>
    </location>
</feature>
<dbReference type="FunFam" id="3.30.200.160:FF:000005">
    <property type="entry name" value="TFC1-like protein"/>
    <property type="match status" value="1"/>
</dbReference>
<evidence type="ECO:0000313" key="8">
    <source>
        <dbReference type="EMBL" id="KAK5781144.1"/>
    </source>
</evidence>
<dbReference type="Gene3D" id="3.30.200.160">
    <property type="entry name" value="TFIIIC, subcomplex tauA, subunit Sfc1, barrel domain"/>
    <property type="match status" value="1"/>
</dbReference>
<name>A0AAN7W4P0_9SACH</name>
<keyword evidence="9" id="KW-1185">Reference proteome</keyword>
<dbReference type="Pfam" id="PF09734">
    <property type="entry name" value="Tau95"/>
    <property type="match status" value="1"/>
</dbReference>
<evidence type="ECO:0008006" key="10">
    <source>
        <dbReference type="Google" id="ProtNLM"/>
    </source>
</evidence>
<dbReference type="GO" id="GO:0006384">
    <property type="term" value="P:transcription initiation at RNA polymerase III promoter"/>
    <property type="evidence" value="ECO:0007669"/>
    <property type="project" value="InterPro"/>
</dbReference>
<evidence type="ECO:0000256" key="2">
    <source>
        <dbReference type="ARBA" id="ARBA00023125"/>
    </source>
</evidence>
<dbReference type="InterPro" id="IPR041499">
    <property type="entry name" value="Tfc1/Sfc1_N"/>
</dbReference>